<sequence length="181" mass="21563">MKLTLGNYRYILFLQFILLMADLIFNSFAYLITSQKLKTSIFIFLQVFEFFICLNLIIENLYHFRTQDCFIIMEYTLFIFIVHATCVYEIGGTQIILRNCKLFLAAILIYFLLSGAQQISYVYMMMYPEMYWPEALRTLTCIHRAASLFYYFSTKRTALTLSDPRYYAENIDWIAEQLSNK</sequence>
<evidence type="ECO:0000256" key="3">
    <source>
        <dbReference type="ARBA" id="ARBA00004138"/>
    </source>
</evidence>
<evidence type="ECO:0000256" key="4">
    <source>
        <dbReference type="ARBA" id="ARBA00010572"/>
    </source>
</evidence>
<keyword evidence="13" id="KW-0966">Cell projection</keyword>
<name>A0A1B0FED9_GLOMM</name>
<keyword evidence="16" id="KW-1185">Reference proteome</keyword>
<evidence type="ECO:0000313" key="15">
    <source>
        <dbReference type="EnsemblMetazoa" id="GMOY001955-PA"/>
    </source>
</evidence>
<evidence type="ECO:0000256" key="9">
    <source>
        <dbReference type="ARBA" id="ARBA00022989"/>
    </source>
</evidence>
<keyword evidence="8" id="KW-0970">Cilium biogenesis/degradation</keyword>
<evidence type="ECO:0000256" key="1">
    <source>
        <dbReference type="ARBA" id="ARBA00003709"/>
    </source>
</evidence>
<reference evidence="15" key="1">
    <citation type="submission" date="2020-05" db="UniProtKB">
        <authorList>
            <consortium name="EnsemblMetazoa"/>
        </authorList>
    </citation>
    <scope>IDENTIFICATION</scope>
    <source>
        <strain evidence="15">Yale</strain>
    </source>
</reference>
<dbReference type="AlphaFoldDB" id="A0A1B0FED9"/>
<dbReference type="STRING" id="37546.A0A1B0FED9"/>
<dbReference type="InterPro" id="IPR024133">
    <property type="entry name" value="TM_138"/>
</dbReference>
<evidence type="ECO:0000256" key="12">
    <source>
        <dbReference type="ARBA" id="ARBA00023180"/>
    </source>
</evidence>
<feature type="transmembrane region" description="Helical" evidence="14">
    <location>
        <begin position="70"/>
        <end position="90"/>
    </location>
</feature>
<dbReference type="VEuPathDB" id="VectorBase:GMOY001955"/>
<feature type="transmembrane region" description="Helical" evidence="14">
    <location>
        <begin position="39"/>
        <end position="58"/>
    </location>
</feature>
<evidence type="ECO:0000256" key="8">
    <source>
        <dbReference type="ARBA" id="ARBA00022794"/>
    </source>
</evidence>
<evidence type="ECO:0000256" key="5">
    <source>
        <dbReference type="ARBA" id="ARBA00014515"/>
    </source>
</evidence>
<proteinExistence type="inferred from homology"/>
<evidence type="ECO:0000256" key="10">
    <source>
        <dbReference type="ARBA" id="ARBA00023069"/>
    </source>
</evidence>
<evidence type="ECO:0000256" key="14">
    <source>
        <dbReference type="SAM" id="Phobius"/>
    </source>
</evidence>
<evidence type="ECO:0000256" key="13">
    <source>
        <dbReference type="ARBA" id="ARBA00023273"/>
    </source>
</evidence>
<keyword evidence="6" id="KW-0926">Vacuole</keyword>
<keyword evidence="11 14" id="KW-0472">Membrane</keyword>
<feature type="transmembrane region" description="Helical" evidence="14">
    <location>
        <begin position="102"/>
        <end position="123"/>
    </location>
</feature>
<dbReference type="Pfam" id="PF14935">
    <property type="entry name" value="TMEM138"/>
    <property type="match status" value="1"/>
</dbReference>
<dbReference type="PhylomeDB" id="A0A1B0FED9"/>
<organism evidence="15 16">
    <name type="scientific">Glossina morsitans morsitans</name>
    <name type="common">Savannah tsetse fly</name>
    <dbReference type="NCBI Taxonomy" id="37546"/>
    <lineage>
        <taxon>Eukaryota</taxon>
        <taxon>Metazoa</taxon>
        <taxon>Ecdysozoa</taxon>
        <taxon>Arthropoda</taxon>
        <taxon>Hexapoda</taxon>
        <taxon>Insecta</taxon>
        <taxon>Pterygota</taxon>
        <taxon>Neoptera</taxon>
        <taxon>Endopterygota</taxon>
        <taxon>Diptera</taxon>
        <taxon>Brachycera</taxon>
        <taxon>Muscomorpha</taxon>
        <taxon>Hippoboscoidea</taxon>
        <taxon>Glossinidae</taxon>
        <taxon>Glossina</taxon>
    </lineage>
</organism>
<evidence type="ECO:0000256" key="11">
    <source>
        <dbReference type="ARBA" id="ARBA00023136"/>
    </source>
</evidence>
<keyword evidence="12" id="KW-0325">Glycoprotein</keyword>
<dbReference type="EMBL" id="CCAG010006184">
    <property type="status" value="NOT_ANNOTATED_CDS"/>
    <property type="molecule type" value="Genomic_DNA"/>
</dbReference>
<protein>
    <recommendedName>
        <fullName evidence="5">Transmembrane protein 138</fullName>
    </recommendedName>
</protein>
<evidence type="ECO:0000313" key="16">
    <source>
        <dbReference type="Proteomes" id="UP000092444"/>
    </source>
</evidence>
<keyword evidence="10" id="KW-0969">Cilium</keyword>
<comment type="subcellular location">
    <subcellularLocation>
        <location evidence="3">Cell projection</location>
        <location evidence="3">Cilium</location>
    </subcellularLocation>
    <subcellularLocation>
        <location evidence="2">Vacuole membrane</location>
        <topology evidence="2">Multi-pass membrane protein</topology>
    </subcellularLocation>
</comment>
<keyword evidence="9 14" id="KW-1133">Transmembrane helix</keyword>
<evidence type="ECO:0000256" key="7">
    <source>
        <dbReference type="ARBA" id="ARBA00022692"/>
    </source>
</evidence>
<dbReference type="GO" id="GO:0005929">
    <property type="term" value="C:cilium"/>
    <property type="evidence" value="ECO:0007669"/>
    <property type="project" value="UniProtKB-SubCell"/>
</dbReference>
<evidence type="ECO:0000256" key="6">
    <source>
        <dbReference type="ARBA" id="ARBA00022554"/>
    </source>
</evidence>
<comment type="function">
    <text evidence="1">Required for ciliogenesis.</text>
</comment>
<comment type="similarity">
    <text evidence="4">Belongs to the TMEM138 family.</text>
</comment>
<feature type="transmembrane region" description="Helical" evidence="14">
    <location>
        <begin position="12"/>
        <end position="32"/>
    </location>
</feature>
<dbReference type="GO" id="GO:0030030">
    <property type="term" value="P:cell projection organization"/>
    <property type="evidence" value="ECO:0007669"/>
    <property type="project" value="UniProtKB-KW"/>
</dbReference>
<dbReference type="GO" id="GO:0005774">
    <property type="term" value="C:vacuolar membrane"/>
    <property type="evidence" value="ECO:0007669"/>
    <property type="project" value="UniProtKB-SubCell"/>
</dbReference>
<keyword evidence="7 14" id="KW-0812">Transmembrane</keyword>
<dbReference type="PANTHER" id="PTHR13306:SF6">
    <property type="entry name" value="TRANSMEMBRANE PROTEIN 138"/>
    <property type="match status" value="1"/>
</dbReference>
<dbReference type="Proteomes" id="UP000092444">
    <property type="component" value="Unassembled WGS sequence"/>
</dbReference>
<accession>A0A1B0FED9</accession>
<evidence type="ECO:0000256" key="2">
    <source>
        <dbReference type="ARBA" id="ARBA00004128"/>
    </source>
</evidence>
<dbReference type="PANTHER" id="PTHR13306">
    <property type="entry name" value="TRANSMEMBRANE PROTEIN 138"/>
    <property type="match status" value="1"/>
</dbReference>
<dbReference type="EnsemblMetazoa" id="GMOY001955-RA">
    <property type="protein sequence ID" value="GMOY001955-PA"/>
    <property type="gene ID" value="GMOY001955"/>
</dbReference>